<protein>
    <submittedName>
        <fullName evidence="1">Uncharacterized protein</fullName>
    </submittedName>
</protein>
<gene>
    <name evidence="1" type="ORF">ABV408_13640</name>
</gene>
<organism evidence="1">
    <name type="scientific">Salinicola endophyticus</name>
    <dbReference type="NCBI Taxonomy" id="1949083"/>
    <lineage>
        <taxon>Bacteria</taxon>
        <taxon>Pseudomonadati</taxon>
        <taxon>Pseudomonadota</taxon>
        <taxon>Gammaproteobacteria</taxon>
        <taxon>Oceanospirillales</taxon>
        <taxon>Halomonadaceae</taxon>
        <taxon>Salinicola</taxon>
    </lineage>
</organism>
<dbReference type="AlphaFoldDB" id="A0AB74U2N2"/>
<sequence>MKDKYMGRINLKCDVCGGDQFSHESDEEIVCAECGKEYTKEELIDSNSEELDNRKDELLDDVKKDLEKSMKDIFRKWR</sequence>
<proteinExistence type="predicted"/>
<accession>A0AB74U2N2</accession>
<evidence type="ECO:0000313" key="1">
    <source>
        <dbReference type="EMBL" id="XCJ78472.1"/>
    </source>
</evidence>
<reference evidence="1" key="1">
    <citation type="submission" date="2024-06" db="EMBL/GenBank/DDBJ databases">
        <title>Complete genome of Salinicola endophyticus HNIBRBA4755.</title>
        <authorList>
            <person name="Shin S.Y."/>
            <person name="Kang H."/>
            <person name="Song J."/>
        </authorList>
    </citation>
    <scope>NUCLEOTIDE SEQUENCE</scope>
    <source>
        <strain evidence="1">HNIBRBA4755</strain>
    </source>
</reference>
<dbReference type="RefSeq" id="WP_353979471.1">
    <property type="nucleotide sequence ID" value="NZ_CP159578.1"/>
</dbReference>
<dbReference type="EMBL" id="CP159578">
    <property type="protein sequence ID" value="XCJ78472.1"/>
    <property type="molecule type" value="Genomic_DNA"/>
</dbReference>
<name>A0AB74U2N2_9GAMM</name>